<reference evidence="10" key="2">
    <citation type="submission" date="2020-10" db="EMBL/GenBank/DDBJ databases">
        <title>Mucilaginibacter sp. nov., isolated from soil.</title>
        <authorList>
            <person name="Jeon C.O."/>
        </authorList>
    </citation>
    <scope>NUCLEOTIDE SEQUENCE</scope>
    <source>
        <strain evidence="10">R11</strain>
    </source>
</reference>
<feature type="domain" description="B12-binding" evidence="8">
    <location>
        <begin position="2"/>
        <end position="151"/>
    </location>
</feature>
<dbReference type="PROSITE" id="PS51918">
    <property type="entry name" value="RADICAL_SAM"/>
    <property type="match status" value="1"/>
</dbReference>
<dbReference type="GO" id="GO:0031419">
    <property type="term" value="F:cobalamin binding"/>
    <property type="evidence" value="ECO:0007669"/>
    <property type="project" value="InterPro"/>
</dbReference>
<keyword evidence="11" id="KW-1185">Reference proteome</keyword>
<dbReference type="Pfam" id="PF04055">
    <property type="entry name" value="Radical_SAM"/>
    <property type="match status" value="1"/>
</dbReference>
<keyword evidence="2" id="KW-0489">Methyltransferase</keyword>
<keyword evidence="5" id="KW-0479">Metal-binding</keyword>
<dbReference type="InterPro" id="IPR034466">
    <property type="entry name" value="Methyltransferase_Class_B"/>
</dbReference>
<dbReference type="SFLD" id="SFLDS00029">
    <property type="entry name" value="Radical_SAM"/>
    <property type="match status" value="1"/>
</dbReference>
<dbReference type="PANTHER" id="PTHR43409:SF7">
    <property type="entry name" value="BLL1977 PROTEIN"/>
    <property type="match status" value="1"/>
</dbReference>
<dbReference type="Gene3D" id="3.80.30.20">
    <property type="entry name" value="tm_1862 like domain"/>
    <property type="match status" value="1"/>
</dbReference>
<feature type="domain" description="Radical SAM core" evidence="9">
    <location>
        <begin position="201"/>
        <end position="427"/>
    </location>
</feature>
<evidence type="ECO:0000259" key="9">
    <source>
        <dbReference type="PROSITE" id="PS51918"/>
    </source>
</evidence>
<dbReference type="SFLD" id="SFLDG01123">
    <property type="entry name" value="methyltransferase_(Class_B)"/>
    <property type="match status" value="1"/>
</dbReference>
<comment type="caution">
    <text evidence="10">The sequence shown here is derived from an EMBL/GenBank/DDBJ whole genome shotgun (WGS) entry which is preliminary data.</text>
</comment>
<proteinExistence type="predicted"/>
<dbReference type="CDD" id="cd01335">
    <property type="entry name" value="Radical_SAM"/>
    <property type="match status" value="1"/>
</dbReference>
<protein>
    <submittedName>
        <fullName evidence="10">Radical SAM protein</fullName>
    </submittedName>
</protein>
<organism evidence="10 11">
    <name type="scientific">Mucilaginibacter agri</name>
    <dbReference type="NCBI Taxonomy" id="2695265"/>
    <lineage>
        <taxon>Bacteria</taxon>
        <taxon>Pseudomonadati</taxon>
        <taxon>Bacteroidota</taxon>
        <taxon>Sphingobacteriia</taxon>
        <taxon>Sphingobacteriales</taxon>
        <taxon>Sphingobacteriaceae</taxon>
        <taxon>Mucilaginibacter</taxon>
    </lineage>
</organism>
<dbReference type="PANTHER" id="PTHR43409">
    <property type="entry name" value="ANAEROBIC MAGNESIUM-PROTOPORPHYRIN IX MONOMETHYL ESTER CYCLASE-RELATED"/>
    <property type="match status" value="1"/>
</dbReference>
<dbReference type="Proteomes" id="UP000638732">
    <property type="component" value="Unassembled WGS sequence"/>
</dbReference>
<dbReference type="GO" id="GO:0046872">
    <property type="term" value="F:metal ion binding"/>
    <property type="evidence" value="ECO:0007669"/>
    <property type="project" value="UniProtKB-KW"/>
</dbReference>
<gene>
    <name evidence="10" type="ORF">GSY63_06765</name>
</gene>
<evidence type="ECO:0000256" key="3">
    <source>
        <dbReference type="ARBA" id="ARBA00022679"/>
    </source>
</evidence>
<keyword evidence="7" id="KW-0411">Iron-sulfur</keyword>
<keyword evidence="4" id="KW-0949">S-adenosyl-L-methionine</keyword>
<reference evidence="10" key="1">
    <citation type="submission" date="2020-01" db="EMBL/GenBank/DDBJ databases">
        <authorList>
            <person name="Seo Y.L."/>
        </authorList>
    </citation>
    <scope>NUCLEOTIDE SEQUENCE</scope>
    <source>
        <strain evidence="10">R11</strain>
    </source>
</reference>
<dbReference type="InterPro" id="IPR058240">
    <property type="entry name" value="rSAM_sf"/>
</dbReference>
<dbReference type="SUPFAM" id="SSF102114">
    <property type="entry name" value="Radical SAM enzymes"/>
    <property type="match status" value="1"/>
</dbReference>
<evidence type="ECO:0000259" key="8">
    <source>
        <dbReference type="PROSITE" id="PS51332"/>
    </source>
</evidence>
<name>A0A966DT83_9SPHI</name>
<dbReference type="GO" id="GO:0003824">
    <property type="term" value="F:catalytic activity"/>
    <property type="evidence" value="ECO:0007669"/>
    <property type="project" value="InterPro"/>
</dbReference>
<sequence length="487" mass="55764">MAAHVLLTHSYFLRFDKKQWQIGQPYAPLATLYAASILRDRDYEVTFFDTMFAHCPDDVAASIQTRPDYFVIYDDGFNYLTKMCLTNMREAAFEMCKMAKAQGCTVIVSSSDSTDRYKEYLNEGADYVLIGEADETLPELIEALSSEELFNPLDIAGISFILNGAPVKSTPRKVIKDLDHLPFAAWDLIDITPYRNAWLKSKGYFSMNMSTTRGCPFKCNWCAKPIYGNRYNSRSPEHVVKELTLMQRMFKFDHIWFCDDIFGLKPGWVQTFADLIEQSGLQFKFKIQSRADLLLEDAEVASLERAGCENAWIGAESGSQKILDAMDKGTTIEQIHKATALLKKHNIHPSFFIQFGYPSETKEDIGKTVQMINQLLPYEIGISVSYPLPGTVFFDRVKEQLKDKTNWTDSDEMALMFRNTYPPAFYKQLHKYVHRNYHRHLARAGMLQLLRSPLAVDTGTIKKALSIIYYLPATWLEKIKLNNAETA</sequence>
<keyword evidence="3" id="KW-0808">Transferase</keyword>
<dbReference type="InterPro" id="IPR006158">
    <property type="entry name" value="Cobalamin-bd"/>
</dbReference>
<dbReference type="SFLD" id="SFLDG01082">
    <property type="entry name" value="B12-binding_domain_containing"/>
    <property type="match status" value="1"/>
</dbReference>
<dbReference type="AlphaFoldDB" id="A0A966DT83"/>
<evidence type="ECO:0000313" key="10">
    <source>
        <dbReference type="EMBL" id="NCD69052.1"/>
    </source>
</evidence>
<dbReference type="InterPro" id="IPR007197">
    <property type="entry name" value="rSAM"/>
</dbReference>
<evidence type="ECO:0000256" key="5">
    <source>
        <dbReference type="ARBA" id="ARBA00022723"/>
    </source>
</evidence>
<dbReference type="GO" id="GO:0051539">
    <property type="term" value="F:4 iron, 4 sulfur cluster binding"/>
    <property type="evidence" value="ECO:0007669"/>
    <property type="project" value="UniProtKB-KW"/>
</dbReference>
<dbReference type="Gene3D" id="3.40.50.280">
    <property type="entry name" value="Cobalamin-binding domain"/>
    <property type="match status" value="1"/>
</dbReference>
<dbReference type="PROSITE" id="PS51332">
    <property type="entry name" value="B12_BINDING"/>
    <property type="match status" value="1"/>
</dbReference>
<comment type="cofactor">
    <cofactor evidence="1">
        <name>[4Fe-4S] cluster</name>
        <dbReference type="ChEBI" id="CHEBI:49883"/>
    </cofactor>
</comment>
<evidence type="ECO:0000256" key="6">
    <source>
        <dbReference type="ARBA" id="ARBA00023004"/>
    </source>
</evidence>
<dbReference type="RefSeq" id="WP_166585032.1">
    <property type="nucleotide sequence ID" value="NZ_WWEO01000040.1"/>
</dbReference>
<dbReference type="InterPro" id="IPR006638">
    <property type="entry name" value="Elp3/MiaA/NifB-like_rSAM"/>
</dbReference>
<keyword evidence="6" id="KW-0408">Iron</keyword>
<accession>A0A966DT83</accession>
<dbReference type="SMART" id="SM00729">
    <property type="entry name" value="Elp3"/>
    <property type="match status" value="1"/>
</dbReference>
<dbReference type="EMBL" id="WWEO01000040">
    <property type="protein sequence ID" value="NCD69052.1"/>
    <property type="molecule type" value="Genomic_DNA"/>
</dbReference>
<evidence type="ECO:0000256" key="4">
    <source>
        <dbReference type="ARBA" id="ARBA00022691"/>
    </source>
</evidence>
<evidence type="ECO:0000256" key="7">
    <source>
        <dbReference type="ARBA" id="ARBA00023014"/>
    </source>
</evidence>
<evidence type="ECO:0000256" key="2">
    <source>
        <dbReference type="ARBA" id="ARBA00022603"/>
    </source>
</evidence>
<evidence type="ECO:0000313" key="11">
    <source>
        <dbReference type="Proteomes" id="UP000638732"/>
    </source>
</evidence>
<dbReference type="InterPro" id="IPR023404">
    <property type="entry name" value="rSAM_horseshoe"/>
</dbReference>
<dbReference type="InterPro" id="IPR051198">
    <property type="entry name" value="BchE-like"/>
</dbReference>
<evidence type="ECO:0000256" key="1">
    <source>
        <dbReference type="ARBA" id="ARBA00001966"/>
    </source>
</evidence>
<dbReference type="GO" id="GO:0005829">
    <property type="term" value="C:cytosol"/>
    <property type="evidence" value="ECO:0007669"/>
    <property type="project" value="TreeGrafter"/>
</dbReference>